<dbReference type="InterPro" id="IPR020287">
    <property type="entry name" value="Tail_sheath_C"/>
</dbReference>
<sequence length="493" mass="52445">MTIPFKNIPANIRVPLFYAEVDNSRANTAQANQRALIIGQITSAGTAVANIPVISQGPSDAQTVGGPSSMLALMTAMYRMNDQFGEVWYLPLADNGSATAATGTVTIGGAPTANGTLYLYVGGVRYAVPVLTTQTSAQIATAISTAINADVACPVGASAVGSVVTLTADNKGPCGNDIDLRVNYLGPVGGEILPAGITVTLVQMSGGATPPDMTTAIANLGDMPFDFIVCPYNDTISLNALQTLLNDTTGRWSYAKQIYGHVFAASRGTVSTLTTLGTGRNNQHETILGFYDSPTPNWLWSAALAGAAAVSLRADPAMPLQTVALQGVLAPPLQSRFILSDRNTLLYDGISTFMVGQDGTVYIENLITSYQKNAFGNPDNSYLEVETLFTLMYVLRFMRTMVTSKYARMKLAANGTRFAAGSNIVTPDIIRGDIIAAYRQLEYDGVVQNGDAFKAGLIVQQDSNNPNRVNVLWPGILINQLRIFALLAQFRLQ</sequence>
<dbReference type="EMBL" id="QJKC01000004">
    <property type="protein sequence ID" value="PXX49373.1"/>
    <property type="molecule type" value="Genomic_DNA"/>
</dbReference>
<feature type="domain" description="Tail sheath protein C-terminal" evidence="3">
    <location>
        <begin position="378"/>
        <end position="490"/>
    </location>
</feature>
<reference evidence="4 5" key="1">
    <citation type="submission" date="2018-05" db="EMBL/GenBank/DDBJ databases">
        <title>Genomic Encyclopedia of Type Strains, Phase IV (KMG-IV): sequencing the most valuable type-strain genomes for metagenomic binning, comparative biology and taxonomic classification.</title>
        <authorList>
            <person name="Goeker M."/>
        </authorList>
    </citation>
    <scope>NUCLEOTIDE SEQUENCE [LARGE SCALE GENOMIC DNA]</scope>
    <source>
        <strain evidence="4 5">DSM 25134</strain>
    </source>
</reference>
<dbReference type="RefSeq" id="WP_110313105.1">
    <property type="nucleotide sequence ID" value="NZ_QJKC01000004.1"/>
</dbReference>
<keyword evidence="5" id="KW-1185">Reference proteome</keyword>
<protein>
    <submittedName>
        <fullName evidence="4">Phage tail sheath gpL-like</fullName>
    </submittedName>
</protein>
<evidence type="ECO:0000259" key="2">
    <source>
        <dbReference type="Pfam" id="PF04984"/>
    </source>
</evidence>
<feature type="domain" description="Tail sheath protein subtilisin-like" evidence="2">
    <location>
        <begin position="206"/>
        <end position="369"/>
    </location>
</feature>
<dbReference type="AlphaFoldDB" id="A0A318JHS4"/>
<dbReference type="Pfam" id="PF04984">
    <property type="entry name" value="Phage_sheath_1"/>
    <property type="match status" value="1"/>
</dbReference>
<evidence type="ECO:0000313" key="5">
    <source>
        <dbReference type="Proteomes" id="UP000248395"/>
    </source>
</evidence>
<organism evidence="4 5">
    <name type="scientific">Aquitalea magnusonii</name>
    <dbReference type="NCBI Taxonomy" id="332411"/>
    <lineage>
        <taxon>Bacteria</taxon>
        <taxon>Pseudomonadati</taxon>
        <taxon>Pseudomonadota</taxon>
        <taxon>Betaproteobacteria</taxon>
        <taxon>Neisseriales</taxon>
        <taxon>Chromobacteriaceae</taxon>
        <taxon>Aquitalea</taxon>
    </lineage>
</organism>
<comment type="similarity">
    <text evidence="1">Belongs to the myoviridae tail sheath protein family.</text>
</comment>
<gene>
    <name evidence="4" type="ORF">DFR38_10412</name>
</gene>
<proteinExistence type="inferred from homology"/>
<dbReference type="InterPro" id="IPR035089">
    <property type="entry name" value="Phage_sheath_subtilisin"/>
</dbReference>
<dbReference type="OrthoDB" id="5442644at2"/>
<dbReference type="Pfam" id="PF17482">
    <property type="entry name" value="Phage_sheath_1C"/>
    <property type="match status" value="1"/>
</dbReference>
<comment type="caution">
    <text evidence="4">The sequence shown here is derived from an EMBL/GenBank/DDBJ whole genome shotgun (WGS) entry which is preliminary data.</text>
</comment>
<evidence type="ECO:0000256" key="1">
    <source>
        <dbReference type="ARBA" id="ARBA00008005"/>
    </source>
</evidence>
<dbReference type="InterPro" id="IPR007067">
    <property type="entry name" value="Tail_sheath"/>
</dbReference>
<dbReference type="PIRSF" id="PIRSF007349">
    <property type="entry name" value="Tsp_L"/>
    <property type="match status" value="1"/>
</dbReference>
<accession>A0A318JHS4</accession>
<evidence type="ECO:0000259" key="3">
    <source>
        <dbReference type="Pfam" id="PF17482"/>
    </source>
</evidence>
<evidence type="ECO:0000313" key="4">
    <source>
        <dbReference type="EMBL" id="PXX49373.1"/>
    </source>
</evidence>
<name>A0A318JHS4_9NEIS</name>
<dbReference type="Proteomes" id="UP000248395">
    <property type="component" value="Unassembled WGS sequence"/>
</dbReference>